<accession>A0A4S2M6D1</accession>
<proteinExistence type="predicted"/>
<comment type="caution">
    <text evidence="1">The sequence shown here is derived from an EMBL/GenBank/DDBJ whole genome shotgun (WGS) entry which is preliminary data.</text>
</comment>
<reference evidence="1 2" key="1">
    <citation type="journal article" date="2019" name="BMC Genomics">
        <title>New insights from Opisthorchis felineus genome: update on genomics of the epidemiologically important liver flukes.</title>
        <authorList>
            <person name="Ershov N.I."/>
            <person name="Mordvinov V.A."/>
            <person name="Prokhortchouk E.B."/>
            <person name="Pakharukova M.Y."/>
            <person name="Gunbin K.V."/>
            <person name="Ustyantsev K."/>
            <person name="Genaev M.A."/>
            <person name="Blinov A.G."/>
            <person name="Mazur A."/>
            <person name="Boulygina E."/>
            <person name="Tsygankova S."/>
            <person name="Khrameeva E."/>
            <person name="Chekanov N."/>
            <person name="Fan G."/>
            <person name="Xiao A."/>
            <person name="Zhang H."/>
            <person name="Xu X."/>
            <person name="Yang H."/>
            <person name="Solovyev V."/>
            <person name="Lee S.M."/>
            <person name="Liu X."/>
            <person name="Afonnikov D.A."/>
            <person name="Skryabin K.G."/>
        </authorList>
    </citation>
    <scope>NUCLEOTIDE SEQUENCE [LARGE SCALE GENOMIC DNA]</scope>
    <source>
        <strain evidence="1">AK-0245</strain>
        <tissue evidence="1">Whole organism</tissue>
    </source>
</reference>
<sequence>MFTAAPNLPQAETGEYKMYLLSACFQQPPHLAYRGQVLTQQAAMLGDACDELLDSQTIGGVGQKSLHFHQKATHARADIRPTSLTMLDPLHNPQEQNIATAYIHQPSFSEPF</sequence>
<gene>
    <name evidence="1" type="ORF">CRM22_003392</name>
</gene>
<dbReference type="Proteomes" id="UP000308267">
    <property type="component" value="Unassembled WGS sequence"/>
</dbReference>
<evidence type="ECO:0000313" key="2">
    <source>
        <dbReference type="Proteomes" id="UP000308267"/>
    </source>
</evidence>
<dbReference type="AlphaFoldDB" id="A0A4S2M6D1"/>
<name>A0A4S2M6D1_OPIFE</name>
<dbReference type="EMBL" id="SJOL01005632">
    <property type="protein sequence ID" value="TGZ70079.1"/>
    <property type="molecule type" value="Genomic_DNA"/>
</dbReference>
<evidence type="ECO:0000313" key="1">
    <source>
        <dbReference type="EMBL" id="TGZ70079.1"/>
    </source>
</evidence>
<organism evidence="1 2">
    <name type="scientific">Opisthorchis felineus</name>
    <dbReference type="NCBI Taxonomy" id="147828"/>
    <lineage>
        <taxon>Eukaryota</taxon>
        <taxon>Metazoa</taxon>
        <taxon>Spiralia</taxon>
        <taxon>Lophotrochozoa</taxon>
        <taxon>Platyhelminthes</taxon>
        <taxon>Trematoda</taxon>
        <taxon>Digenea</taxon>
        <taxon>Opisthorchiida</taxon>
        <taxon>Opisthorchiata</taxon>
        <taxon>Opisthorchiidae</taxon>
        <taxon>Opisthorchis</taxon>
    </lineage>
</organism>
<protein>
    <submittedName>
        <fullName evidence="1">Uncharacterized protein</fullName>
    </submittedName>
</protein>
<keyword evidence="2" id="KW-1185">Reference proteome</keyword>